<protein>
    <submittedName>
        <fullName evidence="2">Uncharacterized protein</fullName>
    </submittedName>
</protein>
<sequence length="62" mass="7411">MIKFLKKAFLEFILLETIPVIAIVLPGVFFSLYFPDHWGKLMLLSVFFVSYFFIKLFTRMDK</sequence>
<dbReference type="AlphaFoldDB" id="A0A2K1Q958"/>
<name>A0A2K1Q958_9GAMM</name>
<proteinExistence type="predicted"/>
<keyword evidence="1" id="KW-0812">Transmembrane</keyword>
<keyword evidence="1" id="KW-0472">Membrane</keyword>
<keyword evidence="3" id="KW-1185">Reference proteome</keyword>
<dbReference type="Proteomes" id="UP000236345">
    <property type="component" value="Unassembled WGS sequence"/>
</dbReference>
<evidence type="ECO:0000313" key="3">
    <source>
        <dbReference type="Proteomes" id="UP000236345"/>
    </source>
</evidence>
<evidence type="ECO:0000313" key="2">
    <source>
        <dbReference type="EMBL" id="PNS11576.1"/>
    </source>
</evidence>
<dbReference type="OrthoDB" id="6424421at2"/>
<keyword evidence="1" id="KW-1133">Transmembrane helix</keyword>
<feature type="transmembrane region" description="Helical" evidence="1">
    <location>
        <begin position="12"/>
        <end position="35"/>
    </location>
</feature>
<feature type="transmembrane region" description="Helical" evidence="1">
    <location>
        <begin position="41"/>
        <end position="58"/>
    </location>
</feature>
<accession>A0A2K1Q958</accession>
<organism evidence="2 3">
    <name type="scientific">Mixta theicola</name>
    <dbReference type="NCBI Taxonomy" id="1458355"/>
    <lineage>
        <taxon>Bacteria</taxon>
        <taxon>Pseudomonadati</taxon>
        <taxon>Pseudomonadota</taxon>
        <taxon>Gammaproteobacteria</taxon>
        <taxon>Enterobacterales</taxon>
        <taxon>Erwiniaceae</taxon>
        <taxon>Mixta</taxon>
    </lineage>
</organism>
<reference evidence="3" key="1">
    <citation type="submission" date="2017-09" db="EMBL/GenBank/DDBJ databases">
        <authorList>
            <person name="Palmer M."/>
            <person name="Steenkamp E.T."/>
            <person name="Coetzee M.P."/>
            <person name="Avontuur J.R."/>
            <person name="Van Zyl E."/>
            <person name="Chan W.-Y."/>
            <person name="Blom J."/>
            <person name="Venter S.N."/>
        </authorList>
    </citation>
    <scope>NUCLEOTIDE SEQUENCE [LARGE SCALE GENOMIC DNA]</scope>
    <source>
        <strain evidence="3">QC88-366</strain>
    </source>
</reference>
<dbReference type="EMBL" id="NWUO01000007">
    <property type="protein sequence ID" value="PNS11576.1"/>
    <property type="molecule type" value="Genomic_DNA"/>
</dbReference>
<gene>
    <name evidence="2" type="ORF">COO59_11185</name>
</gene>
<dbReference type="RefSeq" id="WP_103059874.1">
    <property type="nucleotide sequence ID" value="NZ_BSOF01000009.1"/>
</dbReference>
<comment type="caution">
    <text evidence="2">The sequence shown here is derived from an EMBL/GenBank/DDBJ whole genome shotgun (WGS) entry which is preliminary data.</text>
</comment>
<evidence type="ECO:0000256" key="1">
    <source>
        <dbReference type="SAM" id="Phobius"/>
    </source>
</evidence>